<dbReference type="OrthoDB" id="9798693at2"/>
<dbReference type="InterPro" id="IPR014567">
    <property type="entry name" value="UCP031900"/>
</dbReference>
<reference evidence="2 3" key="1">
    <citation type="submission" date="2016-10" db="EMBL/GenBank/DDBJ databases">
        <authorList>
            <person name="de Groot N.N."/>
        </authorList>
    </citation>
    <scope>NUCLEOTIDE SEQUENCE [LARGE SCALE GENOMIC DNA]</scope>
    <source>
        <strain evidence="3">KMM 9023,NRIC 0796,JCM 17311,KCTC 23692</strain>
    </source>
</reference>
<protein>
    <recommendedName>
        <fullName evidence="1">Phytase-like domain-containing protein</fullName>
    </recommendedName>
</protein>
<dbReference type="SUPFAM" id="SSF101898">
    <property type="entry name" value="NHL repeat"/>
    <property type="match status" value="1"/>
</dbReference>
<name>A0A1I6DP02_9RHOB</name>
<dbReference type="InterPro" id="IPR027372">
    <property type="entry name" value="Phytase-like_dom"/>
</dbReference>
<evidence type="ECO:0000313" key="2">
    <source>
        <dbReference type="EMBL" id="SFR07169.1"/>
    </source>
</evidence>
<gene>
    <name evidence="2" type="ORF">SAMN04515673_104189</name>
</gene>
<evidence type="ECO:0000259" key="1">
    <source>
        <dbReference type="Pfam" id="PF13449"/>
    </source>
</evidence>
<dbReference type="EMBL" id="FOYI01000004">
    <property type="protein sequence ID" value="SFR07169.1"/>
    <property type="molecule type" value="Genomic_DNA"/>
</dbReference>
<accession>A0A1I6DP02</accession>
<organism evidence="2 3">
    <name type="scientific">Poseidonocella sedimentorum</name>
    <dbReference type="NCBI Taxonomy" id="871652"/>
    <lineage>
        <taxon>Bacteria</taxon>
        <taxon>Pseudomonadati</taxon>
        <taxon>Pseudomonadota</taxon>
        <taxon>Alphaproteobacteria</taxon>
        <taxon>Rhodobacterales</taxon>
        <taxon>Roseobacteraceae</taxon>
        <taxon>Poseidonocella</taxon>
    </lineage>
</organism>
<dbReference type="AlphaFoldDB" id="A0A1I6DP02"/>
<dbReference type="STRING" id="871652.SAMN04515673_104189"/>
<dbReference type="RefSeq" id="WP_092079039.1">
    <property type="nucleotide sequence ID" value="NZ_FOYI01000004.1"/>
</dbReference>
<evidence type="ECO:0000313" key="3">
    <source>
        <dbReference type="Proteomes" id="UP000199302"/>
    </source>
</evidence>
<proteinExistence type="predicted"/>
<keyword evidence="3" id="KW-1185">Reference proteome</keyword>
<dbReference type="Proteomes" id="UP000199302">
    <property type="component" value="Unassembled WGS sequence"/>
</dbReference>
<feature type="domain" description="Phytase-like" evidence="1">
    <location>
        <begin position="55"/>
        <end position="292"/>
    </location>
</feature>
<dbReference type="Pfam" id="PF13449">
    <property type="entry name" value="Phytase-like"/>
    <property type="match status" value="1"/>
</dbReference>
<dbReference type="PIRSF" id="PIRSF031900">
    <property type="entry name" value="UCP031900"/>
    <property type="match status" value="1"/>
</dbReference>
<sequence length="306" mass="34335">MRFGPSVALGAAALGALCGALWGVSGALAIGASDQAAYPAQPLSSFTWDEEHWAFGGLSGLELDADGRGFIAITDRGHAFRGELEREDDRITGVRAVRHIRLKDDEGTYPQRFHPDTEGLSWHPKGRLYISFEGFTRIWHYDSALDDARWVKQIPGWRDFESNASLEALAIDARGDIYAIPERAPDGAPGFPVYRFRKPDWSVPFRLSESDRYLPVGADFGPDGALYVLERAFTLLQFRSRVRRFTLSGDSIASEEVLLESELGQYDNLEGLSVWRDGEGRTRLTMISDDNFKFFQRSEFVEYVLP</sequence>